<dbReference type="GO" id="GO:0043952">
    <property type="term" value="P:protein transport by the Sec complex"/>
    <property type="evidence" value="ECO:0007669"/>
    <property type="project" value="UniProtKB-ARBA"/>
</dbReference>
<dbReference type="GO" id="GO:0005524">
    <property type="term" value="F:ATP binding"/>
    <property type="evidence" value="ECO:0007669"/>
    <property type="project" value="UniProtKB-UniRule"/>
</dbReference>
<dbReference type="SMART" id="SM00958">
    <property type="entry name" value="SecA_PP_bind"/>
    <property type="match status" value="1"/>
</dbReference>
<dbReference type="NCBIfam" id="TIGR00963">
    <property type="entry name" value="secA"/>
    <property type="match status" value="1"/>
</dbReference>
<evidence type="ECO:0000256" key="14">
    <source>
        <dbReference type="ARBA" id="ARBA00023136"/>
    </source>
</evidence>
<evidence type="ECO:0000256" key="9">
    <source>
        <dbReference type="ARBA" id="ARBA00022833"/>
    </source>
</evidence>
<feature type="domain" description="SecA family profile" evidence="19">
    <location>
        <begin position="3"/>
        <end position="613"/>
    </location>
</feature>
<evidence type="ECO:0000256" key="13">
    <source>
        <dbReference type="ARBA" id="ARBA00023010"/>
    </source>
</evidence>
<dbReference type="GO" id="GO:0046872">
    <property type="term" value="F:metal ion binding"/>
    <property type="evidence" value="ECO:0007669"/>
    <property type="project" value="UniProtKB-KW"/>
</dbReference>
<comment type="function">
    <text evidence="15">Part of the Sec protein translocase complex. Interacts with the SecYEG preprotein conducting channel. Has a central role in coupling the hydrolysis of ATP to the transfer of proteins into and across the cell membrane, serving as an ATP-driven molecular motor driving the stepwise translocation of polypeptide chains across the membrane.</text>
</comment>
<dbReference type="GO" id="GO:0031522">
    <property type="term" value="C:cell envelope Sec protein transport complex"/>
    <property type="evidence" value="ECO:0007669"/>
    <property type="project" value="TreeGrafter"/>
</dbReference>
<dbReference type="InterPro" id="IPR000185">
    <property type="entry name" value="SecA"/>
</dbReference>
<evidence type="ECO:0000256" key="3">
    <source>
        <dbReference type="ARBA" id="ARBA00007650"/>
    </source>
</evidence>
<dbReference type="GO" id="GO:0005829">
    <property type="term" value="C:cytosol"/>
    <property type="evidence" value="ECO:0007669"/>
    <property type="project" value="TreeGrafter"/>
</dbReference>
<feature type="domain" description="Helicase ATP-binding" evidence="17">
    <location>
        <begin position="117"/>
        <end position="275"/>
    </location>
</feature>
<proteinExistence type="inferred from homology"/>
<dbReference type="InterPro" id="IPR011115">
    <property type="entry name" value="SecA_DEAD"/>
</dbReference>
<keyword evidence="9" id="KW-0862">Zinc</keyword>
<dbReference type="Pfam" id="PF07516">
    <property type="entry name" value="SecA_SW"/>
    <property type="match status" value="1"/>
</dbReference>
<accession>K1XZD2</accession>
<dbReference type="Gene3D" id="1.10.3060.10">
    <property type="entry name" value="Helical scaffold and wing domains of SecA"/>
    <property type="match status" value="1"/>
</dbReference>
<evidence type="ECO:0000313" key="20">
    <source>
        <dbReference type="EMBL" id="EKD30527.1"/>
    </source>
</evidence>
<evidence type="ECO:0000259" key="19">
    <source>
        <dbReference type="PROSITE" id="PS51196"/>
    </source>
</evidence>
<keyword evidence="7" id="KW-0479">Metal-binding</keyword>
<dbReference type="NCBIfam" id="NF009538">
    <property type="entry name" value="PRK12904.1"/>
    <property type="match status" value="1"/>
</dbReference>
<keyword evidence="13 15" id="KW-0811">Translocation</keyword>
<dbReference type="FunFam" id="3.90.1440.10:FF:000002">
    <property type="entry name" value="Protein translocase subunit SecA"/>
    <property type="match status" value="1"/>
</dbReference>
<comment type="similarity">
    <text evidence="3 15 16">Belongs to the SecA family.</text>
</comment>
<dbReference type="PROSITE" id="PS51194">
    <property type="entry name" value="HELICASE_CTER"/>
    <property type="match status" value="1"/>
</dbReference>
<dbReference type="SUPFAM" id="SSF81767">
    <property type="entry name" value="Pre-protein crosslinking domain of SecA"/>
    <property type="match status" value="1"/>
</dbReference>
<evidence type="ECO:0000259" key="18">
    <source>
        <dbReference type="PROSITE" id="PS51194"/>
    </source>
</evidence>
<dbReference type="SUPFAM" id="SSF81886">
    <property type="entry name" value="Helical scaffold and wing domains of SecA"/>
    <property type="match status" value="1"/>
</dbReference>
<dbReference type="Pfam" id="PF21090">
    <property type="entry name" value="P-loop_SecA"/>
    <property type="match status" value="1"/>
</dbReference>
<feature type="binding site" evidence="15">
    <location>
        <begin position="133"/>
        <end position="137"/>
    </location>
    <ligand>
        <name>ATP</name>
        <dbReference type="ChEBI" id="CHEBI:30616"/>
    </ligand>
</feature>
<dbReference type="GO" id="GO:0006605">
    <property type="term" value="P:protein targeting"/>
    <property type="evidence" value="ECO:0007669"/>
    <property type="project" value="UniProtKB-UniRule"/>
</dbReference>
<feature type="domain" description="Helicase C-terminal" evidence="18">
    <location>
        <begin position="447"/>
        <end position="617"/>
    </location>
</feature>
<dbReference type="CDD" id="cd18803">
    <property type="entry name" value="SF2_C_secA"/>
    <property type="match status" value="1"/>
</dbReference>
<dbReference type="GO" id="GO:0005886">
    <property type="term" value="C:plasma membrane"/>
    <property type="evidence" value="ECO:0007669"/>
    <property type="project" value="UniProtKB-SubCell"/>
</dbReference>
<evidence type="ECO:0000259" key="17">
    <source>
        <dbReference type="PROSITE" id="PS51192"/>
    </source>
</evidence>
<evidence type="ECO:0000256" key="5">
    <source>
        <dbReference type="ARBA" id="ARBA00022475"/>
    </source>
</evidence>
<dbReference type="InterPro" id="IPR027417">
    <property type="entry name" value="P-loop_NTPase"/>
</dbReference>
<dbReference type="InterPro" id="IPR011130">
    <property type="entry name" value="SecA_preprotein_X-link_dom"/>
</dbReference>
<keyword evidence="12 15" id="KW-1278">Translocase</keyword>
<evidence type="ECO:0000256" key="4">
    <source>
        <dbReference type="ARBA" id="ARBA00022448"/>
    </source>
</evidence>
<keyword evidence="14 15" id="KW-0472">Membrane</keyword>
<sequence length="916" mass="103591">MINTLITKIFGDPSEKRVKNYARDLEAIKVIEAKLQTEITSLELVQSKTRDFMARFEGLDYRKDEDYQQIRSILNEIKFEAFATHRIACRLISGQTFELSEGHSVEWNMIPYDVQLVGALALHDGSISEMRTGEGKTLVATIAAYLNALAGLPVHVVTVNDYLAKRDASEMGIIYKSLGLTVGVIVHNQQPSEKQGQYRCNVVYATNNELGFDYLRDNMAPTLERRAMGPLFFAIIDEVDSILIDEARTPLIISAPDSEPTSKYMKFAQIAKKLENMKHYKVDEKMKTASLTEEGIMEIERILGIDNIYVSAHYNDLHHIENALKAETVYKKDVDYLNRNDEILIIDEHTGRVLSGRRYSDGLHQAIEAKEGATIQQESRTLASITFQNYFRLYRKLAGMTGTAKTEEEEFYKIYRLEVLPIPTNRPMIRDDRSDLLFKNETGKFAYVVKLIKAFHEAGQPVLVGTVSVVKSEYLSDLLTKEGIPHKVLNAKQDANEAEIIGAAGQFGSVTIATNMAGRGTDIKVSDEVRKLSAEITVEGQMYKLGGLAVIGTEKHETRRIDNQLRGRSGRQGDPGLSQFMVSPQDDIMRIFGGDKLFSIFNAPMFASIPDHEPLLESGMLTKRIDGVQKQVEGRNFDVRKHILEYDDVLNQHRLVIYGRRNKILEQGDIHEDITLMVRDQAGAFVEGILYSDDKYEWDFDHLVAETNIFAGKDVLRIEDITDTEDKEAIKEMIADKFVANIEAIRASGKTEDFADFERKLTLQSIDELWMQHIDTMAHLREEVAFEGYAQKNPLIVYKERAFDKFVALLGEIGFKVTKGLLTASPHQQIERIELDEKTLQALLQTPESELKNLNINNLLSDAMVQKFGPPGKEQEGVRVYRADSKPELSVEYKNVGRNDLCPCGSGKKFKQCHGK</sequence>
<dbReference type="PANTHER" id="PTHR30612:SF0">
    <property type="entry name" value="CHLOROPLAST PROTEIN-TRANSPORTING ATPASE"/>
    <property type="match status" value="1"/>
</dbReference>
<dbReference type="PANTHER" id="PTHR30612">
    <property type="entry name" value="SECA INNER MEMBRANE COMPONENT OF SEC PROTEIN SECRETION SYSTEM"/>
    <property type="match status" value="1"/>
</dbReference>
<dbReference type="InterPro" id="IPR004027">
    <property type="entry name" value="SEC_C_motif"/>
</dbReference>
<dbReference type="InterPro" id="IPR036266">
    <property type="entry name" value="SecA_Wing/Scaffold_sf"/>
</dbReference>
<dbReference type="GO" id="GO:0008564">
    <property type="term" value="F:protein-exporting ATPase activity"/>
    <property type="evidence" value="ECO:0007669"/>
    <property type="project" value="UniProtKB-EC"/>
</dbReference>
<dbReference type="InterPro" id="IPR044722">
    <property type="entry name" value="SecA_SF2_C"/>
</dbReference>
<comment type="cofactor">
    <cofactor evidence="1">
        <name>Zn(2+)</name>
        <dbReference type="ChEBI" id="CHEBI:29105"/>
    </cofactor>
</comment>
<evidence type="ECO:0000256" key="7">
    <source>
        <dbReference type="ARBA" id="ARBA00022723"/>
    </source>
</evidence>
<dbReference type="AlphaFoldDB" id="K1XZD2"/>
<evidence type="ECO:0000256" key="8">
    <source>
        <dbReference type="ARBA" id="ARBA00022741"/>
    </source>
</evidence>
<dbReference type="Gene3D" id="3.90.1440.10">
    <property type="entry name" value="SecA, preprotein cross-linking domain"/>
    <property type="match status" value="1"/>
</dbReference>
<dbReference type="InterPro" id="IPR014018">
    <property type="entry name" value="SecA_motor_DEAD"/>
</dbReference>
<reference evidence="20" key="1">
    <citation type="journal article" date="2012" name="Science">
        <title>Fermentation, hydrogen, and sulfur metabolism in multiple uncultivated bacterial phyla.</title>
        <authorList>
            <person name="Wrighton K.C."/>
            <person name="Thomas B.C."/>
            <person name="Sharon I."/>
            <person name="Miller C.S."/>
            <person name="Castelle C.J."/>
            <person name="VerBerkmoes N.C."/>
            <person name="Wilkins M.J."/>
            <person name="Hettich R.L."/>
            <person name="Lipton M.S."/>
            <person name="Williams K.H."/>
            <person name="Long P.E."/>
            <person name="Banfield J.F."/>
        </authorList>
    </citation>
    <scope>NUCLEOTIDE SEQUENCE [LARGE SCALE GENOMIC DNA]</scope>
</reference>
<evidence type="ECO:0000256" key="6">
    <source>
        <dbReference type="ARBA" id="ARBA00022490"/>
    </source>
</evidence>
<dbReference type="EMBL" id="AMFJ01034021">
    <property type="protein sequence ID" value="EKD30527.1"/>
    <property type="molecule type" value="Genomic_DNA"/>
</dbReference>
<dbReference type="Pfam" id="PF07517">
    <property type="entry name" value="SecA_DEAD"/>
    <property type="match status" value="1"/>
</dbReference>
<name>K1XZD2_9BACT</name>
<comment type="subcellular location">
    <subcellularLocation>
        <location evidence="15">Cell membrane</location>
        <topology evidence="15">Peripheral membrane protein</topology>
        <orientation evidence="15">Cytoplasmic side</orientation>
    </subcellularLocation>
    <subcellularLocation>
        <location evidence="15">Cytoplasm</location>
    </subcellularLocation>
    <subcellularLocation>
        <location evidence="2">Membrane</location>
        <topology evidence="2">Peripheral membrane protein</topology>
    </subcellularLocation>
    <text evidence="15">Distribution is 50-50.</text>
</comment>
<comment type="catalytic activity">
    <reaction evidence="15">
        <text>ATP + H2O + cellular proteinSide 1 = ADP + phosphate + cellular proteinSide 2.</text>
        <dbReference type="EC" id="7.4.2.8"/>
    </reaction>
</comment>
<evidence type="ECO:0000256" key="10">
    <source>
        <dbReference type="ARBA" id="ARBA00022840"/>
    </source>
</evidence>
<dbReference type="PROSITE" id="PS51192">
    <property type="entry name" value="HELICASE_ATP_BIND_1"/>
    <property type="match status" value="1"/>
</dbReference>
<keyword evidence="4 15" id="KW-0813">Transport</keyword>
<feature type="binding site" evidence="15">
    <location>
        <position position="522"/>
    </location>
    <ligand>
        <name>ATP</name>
        <dbReference type="ChEBI" id="CHEBI:30616"/>
    </ligand>
</feature>
<dbReference type="InterPro" id="IPR011116">
    <property type="entry name" value="SecA_Wing/Scaffold"/>
</dbReference>
<comment type="caution">
    <text evidence="20">The sequence shown here is derived from an EMBL/GenBank/DDBJ whole genome shotgun (WGS) entry which is preliminary data.</text>
</comment>
<evidence type="ECO:0000256" key="11">
    <source>
        <dbReference type="ARBA" id="ARBA00022927"/>
    </source>
</evidence>
<organism evidence="20">
    <name type="scientific">uncultured bacterium</name>
    <name type="common">gcode 4</name>
    <dbReference type="NCBI Taxonomy" id="1234023"/>
    <lineage>
        <taxon>Bacteria</taxon>
        <taxon>environmental samples</taxon>
    </lineage>
</organism>
<dbReference type="Pfam" id="PF01043">
    <property type="entry name" value="SecA_PP_bind"/>
    <property type="match status" value="1"/>
</dbReference>
<dbReference type="Gene3D" id="3.10.450.50">
    <property type="match status" value="1"/>
</dbReference>
<gene>
    <name evidence="15" type="primary">secA</name>
    <name evidence="20" type="ORF">ACD_78C00021G0004</name>
</gene>
<dbReference type="PROSITE" id="PS51196">
    <property type="entry name" value="SECA_MOTOR_DEAD"/>
    <property type="match status" value="1"/>
</dbReference>
<evidence type="ECO:0000256" key="1">
    <source>
        <dbReference type="ARBA" id="ARBA00001947"/>
    </source>
</evidence>
<dbReference type="InterPro" id="IPR001650">
    <property type="entry name" value="Helicase_C-like"/>
</dbReference>
<protein>
    <recommendedName>
        <fullName evidence="15 16">Protein translocase subunit SecA</fullName>
        <ecNumber evidence="15">7.4.2.8</ecNumber>
    </recommendedName>
</protein>
<keyword evidence="5 15" id="KW-1003">Cell membrane</keyword>
<dbReference type="GO" id="GO:0017038">
    <property type="term" value="P:protein import"/>
    <property type="evidence" value="ECO:0007669"/>
    <property type="project" value="InterPro"/>
</dbReference>
<keyword evidence="8 15" id="KW-0547">Nucleotide-binding</keyword>
<dbReference type="SMART" id="SM00957">
    <property type="entry name" value="SecA_DEAD"/>
    <property type="match status" value="1"/>
</dbReference>
<evidence type="ECO:0000256" key="16">
    <source>
        <dbReference type="RuleBase" id="RU003874"/>
    </source>
</evidence>
<dbReference type="HAMAP" id="MF_01382">
    <property type="entry name" value="SecA"/>
    <property type="match status" value="1"/>
</dbReference>
<keyword evidence="10 15" id="KW-0067">ATP-binding</keyword>
<evidence type="ECO:0000256" key="2">
    <source>
        <dbReference type="ARBA" id="ARBA00004170"/>
    </source>
</evidence>
<evidence type="ECO:0000256" key="15">
    <source>
        <dbReference type="HAMAP-Rule" id="MF_01382"/>
    </source>
</evidence>
<dbReference type="Pfam" id="PF02810">
    <property type="entry name" value="SEC-C"/>
    <property type="match status" value="1"/>
</dbReference>
<dbReference type="SUPFAM" id="SSF52540">
    <property type="entry name" value="P-loop containing nucleoside triphosphate hydrolases"/>
    <property type="match status" value="2"/>
</dbReference>
<dbReference type="PRINTS" id="PR00906">
    <property type="entry name" value="SECA"/>
</dbReference>
<dbReference type="FunFam" id="3.40.50.300:FF:000113">
    <property type="entry name" value="Preprotein translocase subunit SecA"/>
    <property type="match status" value="1"/>
</dbReference>
<dbReference type="GO" id="GO:0065002">
    <property type="term" value="P:intracellular protein transmembrane transport"/>
    <property type="evidence" value="ECO:0007669"/>
    <property type="project" value="UniProtKB-UniRule"/>
</dbReference>
<dbReference type="InterPro" id="IPR014001">
    <property type="entry name" value="Helicase_ATP-bd"/>
</dbReference>
<dbReference type="EC" id="7.4.2.8" evidence="15"/>
<feature type="binding site" evidence="15">
    <location>
        <position position="115"/>
    </location>
    <ligand>
        <name>ATP</name>
        <dbReference type="ChEBI" id="CHEBI:30616"/>
    </ligand>
</feature>
<keyword evidence="6 15" id="KW-0963">Cytoplasm</keyword>
<dbReference type="CDD" id="cd17928">
    <property type="entry name" value="DEXDc_SecA"/>
    <property type="match status" value="1"/>
</dbReference>
<comment type="subunit">
    <text evidence="15">Monomer and homodimer. Part of the essential Sec protein translocation apparatus which comprises SecA, SecYEG and auxiliary proteins SecDF. Other proteins may also be involved.</text>
</comment>
<evidence type="ECO:0000256" key="12">
    <source>
        <dbReference type="ARBA" id="ARBA00022967"/>
    </source>
</evidence>
<keyword evidence="11 15" id="KW-0653">Protein transport</keyword>
<dbReference type="InterPro" id="IPR036670">
    <property type="entry name" value="SecA_X-link_sf"/>
</dbReference>
<dbReference type="Gene3D" id="3.40.50.300">
    <property type="entry name" value="P-loop containing nucleotide triphosphate hydrolases"/>
    <property type="match status" value="3"/>
</dbReference>